<sequence length="178" mass="20888">MDNELKIELNSIKDYVKKATGQDISTRSRTRKVAFLEALTMYYILSCNYTKASHAEMGMIADGRDRVSVSKMLQRREEKVLYKYDRVIKSFNPFSMKISKSNSFLSESMRSLYEARDKLDKEINGLEDTVRLETDYILRQVRNEKVFNILMQLKGLNSEQLSIIEDRLKPIIRMLPKK</sequence>
<name>A0A8E4ZJ33_9CAUD</name>
<evidence type="ECO:0000313" key="2">
    <source>
        <dbReference type="Proteomes" id="UP000693797"/>
    </source>
</evidence>
<proteinExistence type="predicted"/>
<protein>
    <submittedName>
        <fullName evidence="1">Uncharacterized protein</fullName>
    </submittedName>
</protein>
<evidence type="ECO:0000313" key="1">
    <source>
        <dbReference type="EMBL" id="QQV89761.1"/>
    </source>
</evidence>
<dbReference type="EMBL" id="MT732432">
    <property type="protein sequence ID" value="QQV89761.1"/>
    <property type="molecule type" value="Genomic_DNA"/>
</dbReference>
<dbReference type="GO" id="GO:0043565">
    <property type="term" value="F:sequence-specific DNA binding"/>
    <property type="evidence" value="ECO:0007669"/>
    <property type="project" value="InterPro"/>
</dbReference>
<dbReference type="InterPro" id="IPR010921">
    <property type="entry name" value="Trp_repressor/repl_initiator"/>
</dbReference>
<organism evidence="1 2">
    <name type="scientific">Cellulophaga phage Calle_1</name>
    <dbReference type="NCBI Taxonomy" id="2745643"/>
    <lineage>
        <taxon>Viruses</taxon>
        <taxon>Duplodnaviria</taxon>
        <taxon>Heunggongvirae</taxon>
        <taxon>Uroviricota</taxon>
        <taxon>Caudoviricetes</taxon>
        <taxon>Pervagoviridae</taxon>
        <taxon>Callevirus</taxon>
        <taxon>Callevirus Calle</taxon>
    </lineage>
</organism>
<reference evidence="1 2" key="1">
    <citation type="submission" date="2020-07" db="EMBL/GenBank/DDBJ databases">
        <title>Highly diverse flavobacterial phages as mortality factor during North Sea spring blooms.</title>
        <authorList>
            <person name="Bartlau N."/>
            <person name="Wichels A."/>
            <person name="Krohne G."/>
            <person name="Adriaenssens E.M."/>
            <person name="Heins A."/>
            <person name="Fuchs B.M."/>
            <person name="Amann R."/>
            <person name="Moraru C."/>
        </authorList>
    </citation>
    <scope>NUCLEOTIDE SEQUENCE [LARGE SCALE GENOMIC DNA]</scope>
</reference>
<dbReference type="Proteomes" id="UP000693797">
    <property type="component" value="Segment"/>
</dbReference>
<gene>
    <name evidence="1" type="ORF">Calle1_54</name>
</gene>
<accession>A0A8E4ZJ33</accession>
<keyword evidence="2" id="KW-1185">Reference proteome</keyword>
<dbReference type="SUPFAM" id="SSF48295">
    <property type="entry name" value="TrpR-like"/>
    <property type="match status" value="1"/>
</dbReference>